<gene>
    <name evidence="1" type="ordered locus">TERTU_3510</name>
</gene>
<evidence type="ECO:0000313" key="2">
    <source>
        <dbReference type="Proteomes" id="UP000009080"/>
    </source>
</evidence>
<organism evidence="1 2">
    <name type="scientific">Teredinibacter turnerae (strain ATCC 39867 / T7901)</name>
    <dbReference type="NCBI Taxonomy" id="377629"/>
    <lineage>
        <taxon>Bacteria</taxon>
        <taxon>Pseudomonadati</taxon>
        <taxon>Pseudomonadota</taxon>
        <taxon>Gammaproteobacteria</taxon>
        <taxon>Cellvibrionales</taxon>
        <taxon>Cellvibrionaceae</taxon>
        <taxon>Teredinibacter</taxon>
    </lineage>
</organism>
<sequence length="43" mass="4895">MFSIGRLLPTRFTALVTRVYLIELVKYCQTYTVNAERGRTVGG</sequence>
<keyword evidence="2" id="KW-1185">Reference proteome</keyword>
<name>C5BRD5_TERTT</name>
<dbReference type="EMBL" id="CP001614">
    <property type="protein sequence ID" value="ACR12131.1"/>
    <property type="molecule type" value="Genomic_DNA"/>
</dbReference>
<proteinExistence type="predicted"/>
<dbReference type="HOGENOM" id="CLU_3240755_0_0_6"/>
<dbReference type="KEGG" id="ttu:TERTU_3510"/>
<reference evidence="1 2" key="1">
    <citation type="journal article" date="2009" name="PLoS ONE">
        <title>The complete genome of Teredinibacter turnerae T7901: an intracellular endosymbiont of marine wood-boring bivalves (shipworms).</title>
        <authorList>
            <person name="Yang J.C."/>
            <person name="Madupu R."/>
            <person name="Durkin A.S."/>
            <person name="Ekborg N.A."/>
            <person name="Pedamallu C.S."/>
            <person name="Hostetler J.B."/>
            <person name="Radune D."/>
            <person name="Toms B.S."/>
            <person name="Henrissat B."/>
            <person name="Coutinho P.M."/>
            <person name="Schwarz S."/>
            <person name="Field L."/>
            <person name="Trindade-Silva A.E."/>
            <person name="Soares C.A.G."/>
            <person name="Elshahawi S."/>
            <person name="Hanora A."/>
            <person name="Schmidt E.W."/>
            <person name="Haygood M.G."/>
            <person name="Posfai J."/>
            <person name="Benner J."/>
            <person name="Madinger C."/>
            <person name="Nove J."/>
            <person name="Anton B."/>
            <person name="Chaudhary K."/>
            <person name="Foster J."/>
            <person name="Holman A."/>
            <person name="Kumar S."/>
            <person name="Lessard P.A."/>
            <person name="Luyten Y.A."/>
            <person name="Slatko B."/>
            <person name="Wood N."/>
            <person name="Wu B."/>
            <person name="Teplitski M."/>
            <person name="Mougous J.D."/>
            <person name="Ward N."/>
            <person name="Eisen J.A."/>
            <person name="Badger J.H."/>
            <person name="Distel D.L."/>
        </authorList>
    </citation>
    <scope>NUCLEOTIDE SEQUENCE [LARGE SCALE GENOMIC DNA]</scope>
    <source>
        <strain evidence="2">ATCC 39867 / T7901</strain>
    </source>
</reference>
<evidence type="ECO:0000313" key="1">
    <source>
        <dbReference type="EMBL" id="ACR12131.1"/>
    </source>
</evidence>
<dbReference type="Proteomes" id="UP000009080">
    <property type="component" value="Chromosome"/>
</dbReference>
<dbReference type="AlphaFoldDB" id="C5BRD5"/>
<protein>
    <submittedName>
        <fullName evidence="1">Uncharacterized protein</fullName>
    </submittedName>
</protein>
<accession>C5BRD5</accession>